<feature type="compositionally biased region" description="Low complexity" evidence="1">
    <location>
        <begin position="840"/>
        <end position="873"/>
    </location>
</feature>
<protein>
    <submittedName>
        <fullName evidence="2">Uncharacterized protein</fullName>
    </submittedName>
</protein>
<feature type="region of interest" description="Disordered" evidence="1">
    <location>
        <begin position="202"/>
        <end position="234"/>
    </location>
</feature>
<feature type="region of interest" description="Disordered" evidence="1">
    <location>
        <begin position="675"/>
        <end position="878"/>
    </location>
</feature>
<feature type="compositionally biased region" description="Gly residues" evidence="1">
    <location>
        <begin position="129"/>
        <end position="157"/>
    </location>
</feature>
<accession>A0A150GFW9</accession>
<comment type="caution">
    <text evidence="2">The sequence shown here is derived from an EMBL/GenBank/DDBJ whole genome shotgun (WGS) entry which is preliminary data.</text>
</comment>
<feature type="region of interest" description="Disordered" evidence="1">
    <location>
        <begin position="374"/>
        <end position="403"/>
    </location>
</feature>
<dbReference type="EMBL" id="LSYV01000027">
    <property type="protein sequence ID" value="KXZ48714.1"/>
    <property type="molecule type" value="Genomic_DNA"/>
</dbReference>
<sequence length="1049" mass="101499">MEAWGDAAAAAAAAAMVVAAATATAAPPHLAAAIHATRHALPLYSVIREGQTSAGGASDFNSRPLPSMEALAAGALARANESSLGGTDSDAGCHEAAEEGRRSEAGGGPGAGASPSTEAGLRHPMGQCDNGGGGGGAVPGGGQEASGRGSTAGGSAGGGAACSRAVSRYGSLLMSSPGWRCTELFDMYDMMLLSKLEGQQRDGSRATSSYSHCSIAGTADDDKRRRPSSPAPRFSLLGGTSAAAAACGSAARTSASEAGAACALRSSPGSATVAQHTSVAAAMAAAGSAAPVSSGSFLYASSPWIPPPQEDGSCNTAFTLLASASAIPAAASYNSASSTIGAPGDLQRAATGRRAASASVSLVSARHLDLNLHPTSAAGGAASGGGGGSGSQQGTGADAASMWSAPSRFGGGIRLGGWQGPGGVTHGSLRRVGSSWGATILEALNEAEAGPKAPFGGPVDSGGAGSWGATLEELRERVTPRRGSGGAGLAAPPPPPGGLGSGSGGLREKSRRLLAAPWRALKGHSGGSSPIPAAAADGRGVMIPDTTAAFQTRRNARAAGRDSISLSGFVETTAGAEPVAGLALRHAYALTPRADADSEAPALPSAGPVPAVATRPRAASASNRPFGRRLFAIASASPRPRSASVHPYTASAHSAGSGFVVATEMAAIGVTAAAAAGGSPPRRASSGLSAASGSGGRGVDGSDCTPSSHRGSGPGTGLGAAAGGAVSGSGASPPRAPWHATGRVLAPAGSRRSLSRALAEAELDRANPSATPSEEKGKEEDEDEEKGELGASAAATARPGRDAALSGTPRVGLEMEAAEAAARAARRAAAAAGGGGPRSEGGAAAACSAGGAADGAGRSATGSECGADGAADGPSASRKARLRGFLKSLLGGKSSKRNRAAGEVSDGGGAASDLHDDTAYTAAATEPDCSGQPSGKGPPLKSNWRLLSAAAAAVLKRDGKGSGGGSRGGSLFEVAAPPALLAVGEAASIEAATAAAPPHDLPSLSPWVASGGSYSRAQRAAGSMTDGLRGKGESGCDCDNGISNQRFRP</sequence>
<feature type="compositionally biased region" description="Low complexity" evidence="1">
    <location>
        <begin position="790"/>
        <end position="804"/>
    </location>
</feature>
<organism evidence="2 3">
    <name type="scientific">Gonium pectorale</name>
    <name type="common">Green alga</name>
    <dbReference type="NCBI Taxonomy" id="33097"/>
    <lineage>
        <taxon>Eukaryota</taxon>
        <taxon>Viridiplantae</taxon>
        <taxon>Chlorophyta</taxon>
        <taxon>core chlorophytes</taxon>
        <taxon>Chlorophyceae</taxon>
        <taxon>CS clade</taxon>
        <taxon>Chlamydomonadales</taxon>
        <taxon>Volvocaceae</taxon>
        <taxon>Gonium</taxon>
    </lineage>
</organism>
<evidence type="ECO:0000313" key="3">
    <source>
        <dbReference type="Proteomes" id="UP000075714"/>
    </source>
</evidence>
<feature type="region of interest" description="Disordered" evidence="1">
    <location>
        <begin position="79"/>
        <end position="157"/>
    </location>
</feature>
<name>A0A150GFW9_GONPE</name>
<dbReference type="Proteomes" id="UP000075714">
    <property type="component" value="Unassembled WGS sequence"/>
</dbReference>
<proteinExistence type="predicted"/>
<reference evidence="3" key="1">
    <citation type="journal article" date="2016" name="Nat. Commun.">
        <title>The Gonium pectorale genome demonstrates co-option of cell cycle regulation during the evolution of multicellularity.</title>
        <authorList>
            <person name="Hanschen E.R."/>
            <person name="Marriage T.N."/>
            <person name="Ferris P.J."/>
            <person name="Hamaji T."/>
            <person name="Toyoda A."/>
            <person name="Fujiyama A."/>
            <person name="Neme R."/>
            <person name="Noguchi H."/>
            <person name="Minakuchi Y."/>
            <person name="Suzuki M."/>
            <person name="Kawai-Toyooka H."/>
            <person name="Smith D.R."/>
            <person name="Sparks H."/>
            <person name="Anderson J."/>
            <person name="Bakaric R."/>
            <person name="Luria V."/>
            <person name="Karger A."/>
            <person name="Kirschner M.W."/>
            <person name="Durand P.M."/>
            <person name="Michod R.E."/>
            <person name="Nozaki H."/>
            <person name="Olson B.J."/>
        </authorList>
    </citation>
    <scope>NUCLEOTIDE SEQUENCE [LARGE SCALE GENOMIC DNA]</scope>
    <source>
        <strain evidence="3">NIES-2863</strain>
    </source>
</reference>
<feature type="compositionally biased region" description="Gly residues" evidence="1">
    <location>
        <begin position="712"/>
        <end position="727"/>
    </location>
</feature>
<evidence type="ECO:0000313" key="2">
    <source>
        <dbReference type="EMBL" id="KXZ48714.1"/>
    </source>
</evidence>
<feature type="compositionally biased region" description="Low complexity" evidence="1">
    <location>
        <begin position="675"/>
        <end position="692"/>
    </location>
</feature>
<feature type="region of interest" description="Disordered" evidence="1">
    <location>
        <begin position="597"/>
        <end position="621"/>
    </location>
</feature>
<feature type="compositionally biased region" description="Low complexity" evidence="1">
    <location>
        <begin position="818"/>
        <end position="831"/>
    </location>
</feature>
<gene>
    <name evidence="2" type="ORF">GPECTOR_26g617</name>
</gene>
<evidence type="ECO:0000256" key="1">
    <source>
        <dbReference type="SAM" id="MobiDB-lite"/>
    </source>
</evidence>
<feature type="compositionally biased region" description="Low complexity" evidence="1">
    <location>
        <begin position="606"/>
        <end position="621"/>
    </location>
</feature>
<dbReference type="AlphaFoldDB" id="A0A150GFW9"/>
<feature type="compositionally biased region" description="Basic and acidic residues" evidence="1">
    <location>
        <begin position="91"/>
        <end position="104"/>
    </location>
</feature>
<feature type="compositionally biased region" description="Gly residues" evidence="1">
    <location>
        <begin position="381"/>
        <end position="393"/>
    </location>
</feature>
<feature type="region of interest" description="Disordered" evidence="1">
    <location>
        <begin position="1018"/>
        <end position="1049"/>
    </location>
</feature>
<feature type="region of interest" description="Disordered" evidence="1">
    <location>
        <begin position="894"/>
        <end position="943"/>
    </location>
</feature>
<feature type="region of interest" description="Disordered" evidence="1">
    <location>
        <begin position="478"/>
        <end position="507"/>
    </location>
</feature>
<keyword evidence="3" id="KW-1185">Reference proteome</keyword>